<gene>
    <name evidence="2" type="ORF">AVDCRST_MAG61-738</name>
</gene>
<accession>A0A6J4K7P9</accession>
<sequence>GGPLSGGARRCGRHRHGSRPRRLRALLRRRGRSLGRDAGPVARAPRGPPRASSGRQGPPAPARHPAGAGGRRPSSAPRGRPRRRRPLGRPPDRQPAGLRPAAGPGLRDARGAPRPRRRVRRDGAGDRTAARRGRAGAGRRPGHRPPLRSGRL</sequence>
<organism evidence="2">
    <name type="scientific">uncultured Friedmanniella sp</name>
    <dbReference type="NCBI Taxonomy" id="335381"/>
    <lineage>
        <taxon>Bacteria</taxon>
        <taxon>Bacillati</taxon>
        <taxon>Actinomycetota</taxon>
        <taxon>Actinomycetes</taxon>
        <taxon>Propionibacteriales</taxon>
        <taxon>Nocardioidaceae</taxon>
        <taxon>Friedmanniella</taxon>
        <taxon>environmental samples</taxon>
    </lineage>
</organism>
<feature type="compositionally biased region" description="Basic residues" evidence="1">
    <location>
        <begin position="10"/>
        <end position="33"/>
    </location>
</feature>
<evidence type="ECO:0000256" key="1">
    <source>
        <dbReference type="SAM" id="MobiDB-lite"/>
    </source>
</evidence>
<name>A0A6J4K7P9_9ACTN</name>
<feature type="non-terminal residue" evidence="2">
    <location>
        <position position="152"/>
    </location>
</feature>
<feature type="region of interest" description="Disordered" evidence="1">
    <location>
        <begin position="1"/>
        <end position="152"/>
    </location>
</feature>
<dbReference type="AlphaFoldDB" id="A0A6J4K7P9"/>
<feature type="non-terminal residue" evidence="2">
    <location>
        <position position="1"/>
    </location>
</feature>
<feature type="compositionally biased region" description="Low complexity" evidence="1">
    <location>
        <begin position="36"/>
        <end position="78"/>
    </location>
</feature>
<evidence type="ECO:0000313" key="2">
    <source>
        <dbReference type="EMBL" id="CAA9297974.1"/>
    </source>
</evidence>
<dbReference type="EMBL" id="CADCTT010000117">
    <property type="protein sequence ID" value="CAA9297974.1"/>
    <property type="molecule type" value="Genomic_DNA"/>
</dbReference>
<reference evidence="2" key="1">
    <citation type="submission" date="2020-02" db="EMBL/GenBank/DDBJ databases">
        <authorList>
            <person name="Meier V. D."/>
        </authorList>
    </citation>
    <scope>NUCLEOTIDE SEQUENCE</scope>
    <source>
        <strain evidence="2">AVDCRST_MAG61</strain>
    </source>
</reference>
<protein>
    <submittedName>
        <fullName evidence="2">Ferredoxin reductase</fullName>
    </submittedName>
</protein>
<proteinExistence type="predicted"/>
<feature type="compositionally biased region" description="Basic residues" evidence="1">
    <location>
        <begin position="140"/>
        <end position="152"/>
    </location>
</feature>